<dbReference type="InterPro" id="IPR002171">
    <property type="entry name" value="Ribosomal_uL2"/>
</dbReference>
<dbReference type="InterPro" id="IPR014726">
    <property type="entry name" value="Ribosomal_uL2_dom3"/>
</dbReference>
<comment type="subcellular location">
    <subcellularLocation>
        <location evidence="1">Mitochondrion</location>
    </subcellularLocation>
</comment>
<dbReference type="GO" id="GO:0003723">
    <property type="term" value="F:RNA binding"/>
    <property type="evidence" value="ECO:0007669"/>
    <property type="project" value="InterPro"/>
</dbReference>
<feature type="compositionally biased region" description="Low complexity" evidence="8">
    <location>
        <begin position="1"/>
        <end position="16"/>
    </location>
</feature>
<dbReference type="SUPFAM" id="SSF50104">
    <property type="entry name" value="Translation proteins SH3-like domain"/>
    <property type="match status" value="1"/>
</dbReference>
<dbReference type="Gene3D" id="2.30.30.30">
    <property type="match status" value="1"/>
</dbReference>
<evidence type="ECO:0000256" key="6">
    <source>
        <dbReference type="ARBA" id="ARBA00037226"/>
    </source>
</evidence>
<protein>
    <recommendedName>
        <fullName evidence="7">Large ribosomal subunit protein uL2m</fullName>
    </recommendedName>
</protein>
<feature type="domain" description="Large ribosomal subunit protein uL2 C-terminal" evidence="9">
    <location>
        <begin position="213"/>
        <end position="343"/>
    </location>
</feature>
<proteinExistence type="inferred from homology"/>
<dbReference type="NCBIfam" id="TIGR01171">
    <property type="entry name" value="rplB_bact"/>
    <property type="match status" value="1"/>
</dbReference>
<dbReference type="Pfam" id="PF00181">
    <property type="entry name" value="Ribosomal_L2_N"/>
    <property type="match status" value="1"/>
</dbReference>
<dbReference type="PANTHER" id="PTHR13691:SF5">
    <property type="entry name" value="LARGE RIBOSOMAL SUBUNIT PROTEIN UL2M"/>
    <property type="match status" value="1"/>
</dbReference>
<dbReference type="InterPro" id="IPR008991">
    <property type="entry name" value="Translation_prot_SH3-like_sf"/>
</dbReference>
<evidence type="ECO:0000313" key="11">
    <source>
        <dbReference type="EMBL" id="ODQ66089.1"/>
    </source>
</evidence>
<dbReference type="GO" id="GO:0016740">
    <property type="term" value="F:transferase activity"/>
    <property type="evidence" value="ECO:0007669"/>
    <property type="project" value="InterPro"/>
</dbReference>
<dbReference type="PANTHER" id="PTHR13691">
    <property type="entry name" value="RIBOSOMAL PROTEIN L2"/>
    <property type="match status" value="1"/>
</dbReference>
<gene>
    <name evidence="11" type="ORF">NADFUDRAFT_24090</name>
</gene>
<keyword evidence="12" id="KW-1185">Reference proteome</keyword>
<dbReference type="SMART" id="SM01383">
    <property type="entry name" value="Ribosomal_L2"/>
    <property type="match status" value="1"/>
</dbReference>
<dbReference type="Gene3D" id="4.10.950.10">
    <property type="entry name" value="Ribosomal protein L2, domain 3"/>
    <property type="match status" value="1"/>
</dbReference>
<dbReference type="OrthoDB" id="268576at2759"/>
<evidence type="ECO:0000256" key="2">
    <source>
        <dbReference type="ARBA" id="ARBA00005636"/>
    </source>
</evidence>
<comment type="function">
    <text evidence="6">Component of the mitochondrial ribosome (mitoribosome), a dedicated translation machinery responsible for the synthesis of mitochondrial genome-encoded proteins, including at least some of the essential transmembrane subunits of the mitochondrial respiratory chain. The mitoribosomes are attached to the mitochondrial inner membrane and translation products are cotranslationally integrated into the membrane.</text>
</comment>
<feature type="region of interest" description="Disordered" evidence="8">
    <location>
        <begin position="1"/>
        <end position="25"/>
    </location>
</feature>
<evidence type="ECO:0000256" key="1">
    <source>
        <dbReference type="ARBA" id="ARBA00004173"/>
    </source>
</evidence>
<dbReference type="FunFam" id="2.40.50.140:FF:000128">
    <property type="entry name" value="50S ribosomal protein L2"/>
    <property type="match status" value="1"/>
</dbReference>
<dbReference type="GO" id="GO:0005762">
    <property type="term" value="C:mitochondrial large ribosomal subunit"/>
    <property type="evidence" value="ECO:0007669"/>
    <property type="project" value="TreeGrafter"/>
</dbReference>
<keyword evidence="4" id="KW-0496">Mitochondrion</keyword>
<evidence type="ECO:0000256" key="8">
    <source>
        <dbReference type="SAM" id="MobiDB-lite"/>
    </source>
</evidence>
<dbReference type="SUPFAM" id="SSF50249">
    <property type="entry name" value="Nucleic acid-binding proteins"/>
    <property type="match status" value="1"/>
</dbReference>
<evidence type="ECO:0000256" key="3">
    <source>
        <dbReference type="ARBA" id="ARBA00022980"/>
    </source>
</evidence>
<keyword evidence="3 11" id="KW-0689">Ribosomal protein</keyword>
<feature type="region of interest" description="Disordered" evidence="8">
    <location>
        <begin position="313"/>
        <end position="341"/>
    </location>
</feature>
<dbReference type="FunFam" id="4.10.950.10:FF:000001">
    <property type="entry name" value="50S ribosomal protein L2"/>
    <property type="match status" value="1"/>
</dbReference>
<dbReference type="InterPro" id="IPR022669">
    <property type="entry name" value="Ribosomal_uL2_C"/>
</dbReference>
<dbReference type="InterPro" id="IPR022671">
    <property type="entry name" value="Ribosomal_uL2_CS"/>
</dbReference>
<dbReference type="GO" id="GO:0003735">
    <property type="term" value="F:structural constituent of ribosome"/>
    <property type="evidence" value="ECO:0007669"/>
    <property type="project" value="InterPro"/>
</dbReference>
<dbReference type="STRING" id="857566.A0A1E3PKY1"/>
<feature type="domain" description="Large ribosomal subunit protein uL2 RNA-binding" evidence="10">
    <location>
        <begin position="110"/>
        <end position="186"/>
    </location>
</feature>
<comment type="similarity">
    <text evidence="2">Belongs to the universal ribosomal protein uL2 family.</text>
</comment>
<evidence type="ECO:0000256" key="5">
    <source>
        <dbReference type="ARBA" id="ARBA00023274"/>
    </source>
</evidence>
<dbReference type="Gene3D" id="2.40.50.140">
    <property type="entry name" value="Nucleic acid-binding proteins"/>
    <property type="match status" value="1"/>
</dbReference>
<dbReference type="PROSITE" id="PS00467">
    <property type="entry name" value="RIBOSOMAL_L2"/>
    <property type="match status" value="1"/>
</dbReference>
<evidence type="ECO:0000259" key="10">
    <source>
        <dbReference type="SMART" id="SM01383"/>
    </source>
</evidence>
<evidence type="ECO:0000259" key="9">
    <source>
        <dbReference type="SMART" id="SM01382"/>
    </source>
</evidence>
<sequence>MALPSRASFSTTSISSQQKPVDSKKSEGLDALYVGMSELKIVPDAVELTDLEKQDALIRRRRKLARANVVMRKYKPQTPGLRWFKTPKYDYLHTRGPHKPLTFHKKRFAGRNNSGKIVVRHRGGGHRRRIRIIDFFRKDMGAQEVVRIERDPGRTSHIALVKNQRDGKLSYILACDGLRAGDLVQSFRNGIPEELIQELGGNVDPAVLSSRTNQRGNCLPMEMIPIGSVIHNISLTPHGPAQLCRAAGAYGRLIAKLPENNKVIVKLSSGEQRYVHYKSCATMGVVSNQDHQLTSLGKAGRNRWKGRRPSVRGVAMNAGDHPHGGGRGKSKGNVPSQSPWGVLAKGGFKTRVGKNINYMKVIDRPRGKTAR</sequence>
<dbReference type="Proteomes" id="UP000095009">
    <property type="component" value="Unassembled WGS sequence"/>
</dbReference>
<accession>A0A1E3PKY1</accession>
<organism evidence="11 12">
    <name type="scientific">Nadsonia fulvescens var. elongata DSM 6958</name>
    <dbReference type="NCBI Taxonomy" id="857566"/>
    <lineage>
        <taxon>Eukaryota</taxon>
        <taxon>Fungi</taxon>
        <taxon>Dikarya</taxon>
        <taxon>Ascomycota</taxon>
        <taxon>Saccharomycotina</taxon>
        <taxon>Dipodascomycetes</taxon>
        <taxon>Dipodascales</taxon>
        <taxon>Dipodascales incertae sedis</taxon>
        <taxon>Nadsonia</taxon>
    </lineage>
</organism>
<keyword evidence="5" id="KW-0687">Ribonucleoprotein</keyword>
<dbReference type="Pfam" id="PF03947">
    <property type="entry name" value="Ribosomal_L2_C"/>
    <property type="match status" value="1"/>
</dbReference>
<evidence type="ECO:0000256" key="7">
    <source>
        <dbReference type="ARBA" id="ARBA00069872"/>
    </source>
</evidence>
<evidence type="ECO:0000313" key="12">
    <source>
        <dbReference type="Proteomes" id="UP000095009"/>
    </source>
</evidence>
<dbReference type="AlphaFoldDB" id="A0A1E3PKY1"/>
<dbReference type="InterPro" id="IPR012340">
    <property type="entry name" value="NA-bd_OB-fold"/>
</dbReference>
<dbReference type="InterPro" id="IPR005880">
    <property type="entry name" value="Ribosomal_uL2_bac/org-type"/>
</dbReference>
<dbReference type="InterPro" id="IPR014722">
    <property type="entry name" value="Rib_uL2_dom2"/>
</dbReference>
<evidence type="ECO:0000256" key="4">
    <source>
        <dbReference type="ARBA" id="ARBA00023128"/>
    </source>
</evidence>
<name>A0A1E3PKY1_9ASCO</name>
<dbReference type="GO" id="GO:0032543">
    <property type="term" value="P:mitochondrial translation"/>
    <property type="evidence" value="ECO:0007669"/>
    <property type="project" value="TreeGrafter"/>
</dbReference>
<dbReference type="SMART" id="SM01382">
    <property type="entry name" value="Ribosomal_L2_C"/>
    <property type="match status" value="1"/>
</dbReference>
<dbReference type="EMBL" id="KV454409">
    <property type="protein sequence ID" value="ODQ66089.1"/>
    <property type="molecule type" value="Genomic_DNA"/>
</dbReference>
<dbReference type="InterPro" id="IPR022666">
    <property type="entry name" value="Ribosomal_uL2_RNA-bd_dom"/>
</dbReference>
<reference evidence="11 12" key="1">
    <citation type="journal article" date="2016" name="Proc. Natl. Acad. Sci. U.S.A.">
        <title>Comparative genomics of biotechnologically important yeasts.</title>
        <authorList>
            <person name="Riley R."/>
            <person name="Haridas S."/>
            <person name="Wolfe K.H."/>
            <person name="Lopes M.R."/>
            <person name="Hittinger C.T."/>
            <person name="Goeker M."/>
            <person name="Salamov A.A."/>
            <person name="Wisecaver J.H."/>
            <person name="Long T.M."/>
            <person name="Calvey C.H."/>
            <person name="Aerts A.L."/>
            <person name="Barry K.W."/>
            <person name="Choi C."/>
            <person name="Clum A."/>
            <person name="Coughlan A.Y."/>
            <person name="Deshpande S."/>
            <person name="Douglass A.P."/>
            <person name="Hanson S.J."/>
            <person name="Klenk H.-P."/>
            <person name="LaButti K.M."/>
            <person name="Lapidus A."/>
            <person name="Lindquist E.A."/>
            <person name="Lipzen A.M."/>
            <person name="Meier-Kolthoff J.P."/>
            <person name="Ohm R.A."/>
            <person name="Otillar R.P."/>
            <person name="Pangilinan J.L."/>
            <person name="Peng Y."/>
            <person name="Rokas A."/>
            <person name="Rosa C.A."/>
            <person name="Scheuner C."/>
            <person name="Sibirny A.A."/>
            <person name="Slot J.C."/>
            <person name="Stielow J.B."/>
            <person name="Sun H."/>
            <person name="Kurtzman C.P."/>
            <person name="Blackwell M."/>
            <person name="Grigoriev I.V."/>
            <person name="Jeffries T.W."/>
        </authorList>
    </citation>
    <scope>NUCLEOTIDE SEQUENCE [LARGE SCALE GENOMIC DNA]</scope>
    <source>
        <strain evidence="11 12">DSM 6958</strain>
    </source>
</reference>